<dbReference type="EC" id="2.7.7.2" evidence="14"/>
<comment type="catalytic activity">
    <reaction evidence="12 14">
        <text>riboflavin + ATP = FMN + ADP + H(+)</text>
        <dbReference type="Rhea" id="RHEA:14357"/>
        <dbReference type="ChEBI" id="CHEBI:15378"/>
        <dbReference type="ChEBI" id="CHEBI:30616"/>
        <dbReference type="ChEBI" id="CHEBI:57986"/>
        <dbReference type="ChEBI" id="CHEBI:58210"/>
        <dbReference type="ChEBI" id="CHEBI:456216"/>
        <dbReference type="EC" id="2.7.1.26"/>
    </reaction>
</comment>
<dbReference type="PANTHER" id="PTHR22749">
    <property type="entry name" value="RIBOFLAVIN KINASE/FMN ADENYLYLTRANSFERASE"/>
    <property type="match status" value="1"/>
</dbReference>
<dbReference type="InterPro" id="IPR002606">
    <property type="entry name" value="Riboflavin_kinase_bac"/>
</dbReference>
<feature type="domain" description="Riboflavin kinase" evidence="15">
    <location>
        <begin position="176"/>
        <end position="302"/>
    </location>
</feature>
<dbReference type="InterPro" id="IPR023465">
    <property type="entry name" value="Riboflavin_kinase_dom_sf"/>
</dbReference>
<dbReference type="InterPro" id="IPR023468">
    <property type="entry name" value="Riboflavin_kinase"/>
</dbReference>
<dbReference type="Pfam" id="PF06574">
    <property type="entry name" value="FAD_syn"/>
    <property type="match status" value="1"/>
</dbReference>
<comment type="caution">
    <text evidence="16">The sequence shown here is derived from an EMBL/GenBank/DDBJ whole genome shotgun (WGS) entry which is preliminary data.</text>
</comment>
<evidence type="ECO:0000256" key="8">
    <source>
        <dbReference type="ARBA" id="ARBA00022777"/>
    </source>
</evidence>
<keyword evidence="8 14" id="KW-0418">Kinase</keyword>
<comment type="similarity">
    <text evidence="14">Belongs to the ribF family.</text>
</comment>
<dbReference type="GO" id="GO:0005524">
    <property type="term" value="F:ATP binding"/>
    <property type="evidence" value="ECO:0007669"/>
    <property type="project" value="UniProtKB-UniRule"/>
</dbReference>
<keyword evidence="4 14" id="KW-0288">FMN</keyword>
<evidence type="ECO:0000256" key="10">
    <source>
        <dbReference type="ARBA" id="ARBA00022840"/>
    </source>
</evidence>
<evidence type="ECO:0000256" key="14">
    <source>
        <dbReference type="PIRNR" id="PIRNR004491"/>
    </source>
</evidence>
<keyword evidence="3 14" id="KW-0285">Flavoprotein</keyword>
<dbReference type="Gene3D" id="2.40.30.30">
    <property type="entry name" value="Riboflavin kinase-like"/>
    <property type="match status" value="1"/>
</dbReference>
<keyword evidence="9 14" id="KW-0274">FAD</keyword>
<protein>
    <recommendedName>
        <fullName evidence="14">Riboflavin biosynthesis protein</fullName>
    </recommendedName>
    <domain>
        <recommendedName>
            <fullName evidence="14">Riboflavin kinase</fullName>
            <ecNumber evidence="14">2.7.1.26</ecNumber>
        </recommendedName>
        <alternativeName>
            <fullName evidence="14">Flavokinase</fullName>
        </alternativeName>
    </domain>
    <domain>
        <recommendedName>
            <fullName evidence="14">FMN adenylyltransferase</fullName>
            <ecNumber evidence="14">2.7.7.2</ecNumber>
        </recommendedName>
        <alternativeName>
            <fullName evidence="14">FAD pyrophosphorylase</fullName>
        </alternativeName>
        <alternativeName>
            <fullName evidence="14">FAD synthase</fullName>
        </alternativeName>
    </domain>
</protein>
<dbReference type="UniPathway" id="UPA00276">
    <property type="reaction ID" value="UER00406"/>
</dbReference>
<dbReference type="Pfam" id="PF01687">
    <property type="entry name" value="Flavokinase"/>
    <property type="match status" value="1"/>
</dbReference>
<dbReference type="CDD" id="cd02064">
    <property type="entry name" value="FAD_synthetase_N"/>
    <property type="match status" value="1"/>
</dbReference>
<dbReference type="EMBL" id="DSBX01000021">
    <property type="protein sequence ID" value="HDQ98802.1"/>
    <property type="molecule type" value="Genomic_DNA"/>
</dbReference>
<dbReference type="InterPro" id="IPR015864">
    <property type="entry name" value="FAD_synthase"/>
</dbReference>
<proteinExistence type="inferred from homology"/>
<dbReference type="InterPro" id="IPR014729">
    <property type="entry name" value="Rossmann-like_a/b/a_fold"/>
</dbReference>
<dbReference type="Proteomes" id="UP000885672">
    <property type="component" value="Unassembled WGS sequence"/>
</dbReference>
<dbReference type="SUPFAM" id="SSF52374">
    <property type="entry name" value="Nucleotidylyl transferase"/>
    <property type="match status" value="1"/>
</dbReference>
<dbReference type="PIRSF" id="PIRSF004491">
    <property type="entry name" value="FAD_Synth"/>
    <property type="match status" value="1"/>
</dbReference>
<evidence type="ECO:0000256" key="13">
    <source>
        <dbReference type="ARBA" id="ARBA00049494"/>
    </source>
</evidence>
<dbReference type="EC" id="2.7.1.26" evidence="14"/>
<reference evidence="16" key="1">
    <citation type="journal article" date="2020" name="mSystems">
        <title>Genome- and Community-Level Interaction Insights into Carbon Utilization and Element Cycling Functions of Hydrothermarchaeota in Hydrothermal Sediment.</title>
        <authorList>
            <person name="Zhou Z."/>
            <person name="Liu Y."/>
            <person name="Xu W."/>
            <person name="Pan J."/>
            <person name="Luo Z.H."/>
            <person name="Li M."/>
        </authorList>
    </citation>
    <scope>NUCLEOTIDE SEQUENCE [LARGE SCALE GENOMIC DNA]</scope>
    <source>
        <strain evidence="16">SpSt-1182</strain>
    </source>
</reference>
<keyword evidence="11" id="KW-0511">Multifunctional enzyme</keyword>
<evidence type="ECO:0000256" key="3">
    <source>
        <dbReference type="ARBA" id="ARBA00022630"/>
    </source>
</evidence>
<dbReference type="GO" id="GO:0008531">
    <property type="term" value="F:riboflavin kinase activity"/>
    <property type="evidence" value="ECO:0007669"/>
    <property type="project" value="UniProtKB-UniRule"/>
</dbReference>
<keyword evidence="7 14" id="KW-0547">Nucleotide-binding</keyword>
<organism evidence="16">
    <name type="scientific">candidate division WOR-3 bacterium</name>
    <dbReference type="NCBI Taxonomy" id="2052148"/>
    <lineage>
        <taxon>Bacteria</taxon>
        <taxon>Bacteria division WOR-3</taxon>
    </lineage>
</organism>
<evidence type="ECO:0000256" key="12">
    <source>
        <dbReference type="ARBA" id="ARBA00047880"/>
    </source>
</evidence>
<evidence type="ECO:0000313" key="16">
    <source>
        <dbReference type="EMBL" id="HDQ98802.1"/>
    </source>
</evidence>
<keyword evidence="5 14" id="KW-0808">Transferase</keyword>
<evidence type="ECO:0000256" key="11">
    <source>
        <dbReference type="ARBA" id="ARBA00023268"/>
    </source>
</evidence>
<comment type="pathway">
    <text evidence="2 14">Cofactor biosynthesis; FMN biosynthesis; FMN from riboflavin (ATP route): step 1/1.</text>
</comment>
<dbReference type="SMART" id="SM00904">
    <property type="entry name" value="Flavokinase"/>
    <property type="match status" value="1"/>
</dbReference>
<dbReference type="GO" id="GO:0009231">
    <property type="term" value="P:riboflavin biosynthetic process"/>
    <property type="evidence" value="ECO:0007669"/>
    <property type="project" value="InterPro"/>
</dbReference>
<dbReference type="PANTHER" id="PTHR22749:SF6">
    <property type="entry name" value="RIBOFLAVIN KINASE"/>
    <property type="match status" value="1"/>
</dbReference>
<evidence type="ECO:0000256" key="1">
    <source>
        <dbReference type="ARBA" id="ARBA00004726"/>
    </source>
</evidence>
<keyword evidence="6 14" id="KW-0548">Nucleotidyltransferase</keyword>
<comment type="pathway">
    <text evidence="1 14">Cofactor biosynthesis; FAD biosynthesis; FAD from FMN: step 1/1.</text>
</comment>
<keyword evidence="10 14" id="KW-0067">ATP-binding</keyword>
<evidence type="ECO:0000256" key="7">
    <source>
        <dbReference type="ARBA" id="ARBA00022741"/>
    </source>
</evidence>
<dbReference type="SUPFAM" id="SSF82114">
    <property type="entry name" value="Riboflavin kinase-like"/>
    <property type="match status" value="1"/>
</dbReference>
<evidence type="ECO:0000256" key="2">
    <source>
        <dbReference type="ARBA" id="ARBA00005201"/>
    </source>
</evidence>
<evidence type="ECO:0000256" key="4">
    <source>
        <dbReference type="ARBA" id="ARBA00022643"/>
    </source>
</evidence>
<dbReference type="GO" id="GO:0009398">
    <property type="term" value="P:FMN biosynthetic process"/>
    <property type="evidence" value="ECO:0007669"/>
    <property type="project" value="UniProtKB-UniRule"/>
</dbReference>
<dbReference type="UniPathway" id="UPA00277">
    <property type="reaction ID" value="UER00407"/>
</dbReference>
<evidence type="ECO:0000259" key="15">
    <source>
        <dbReference type="SMART" id="SM00904"/>
    </source>
</evidence>
<dbReference type="NCBIfam" id="TIGR00083">
    <property type="entry name" value="ribF"/>
    <property type="match status" value="1"/>
</dbReference>
<dbReference type="AlphaFoldDB" id="A0A7V0T431"/>
<dbReference type="GO" id="GO:0003919">
    <property type="term" value="F:FMN adenylyltransferase activity"/>
    <property type="evidence" value="ECO:0007669"/>
    <property type="project" value="UniProtKB-UniRule"/>
</dbReference>
<evidence type="ECO:0000256" key="6">
    <source>
        <dbReference type="ARBA" id="ARBA00022695"/>
    </source>
</evidence>
<dbReference type="Gene3D" id="3.40.50.620">
    <property type="entry name" value="HUPs"/>
    <property type="match status" value="1"/>
</dbReference>
<evidence type="ECO:0000256" key="9">
    <source>
        <dbReference type="ARBA" id="ARBA00022827"/>
    </source>
</evidence>
<accession>A0A7V0T431</accession>
<gene>
    <name evidence="16" type="primary">ribF</name>
    <name evidence="16" type="ORF">ENN51_00745</name>
</gene>
<comment type="catalytic activity">
    <reaction evidence="13 14">
        <text>FMN + ATP + H(+) = FAD + diphosphate</text>
        <dbReference type="Rhea" id="RHEA:17237"/>
        <dbReference type="ChEBI" id="CHEBI:15378"/>
        <dbReference type="ChEBI" id="CHEBI:30616"/>
        <dbReference type="ChEBI" id="CHEBI:33019"/>
        <dbReference type="ChEBI" id="CHEBI:57692"/>
        <dbReference type="ChEBI" id="CHEBI:58210"/>
        <dbReference type="EC" id="2.7.7.2"/>
    </reaction>
</comment>
<name>A0A7V0T431_UNCW3</name>
<dbReference type="GO" id="GO:0006747">
    <property type="term" value="P:FAD biosynthetic process"/>
    <property type="evidence" value="ECO:0007669"/>
    <property type="project" value="UniProtKB-UniRule"/>
</dbReference>
<evidence type="ECO:0000256" key="5">
    <source>
        <dbReference type="ARBA" id="ARBA00022679"/>
    </source>
</evidence>
<dbReference type="InterPro" id="IPR015865">
    <property type="entry name" value="Riboflavin_kinase_bac/euk"/>
</dbReference>
<sequence length="308" mass="34124">MDRERERPVSGPVLAVGSFDGVHLGHRAILDRALALARGLGTSAGVLTCEPLPAQLINPDFTFVLTPLNEKVELLVALGMDFVKVVRFDDALRRTPAGEFVEREILGPRPQAVVVGHDHRFGHLGRGDVTLLRRLLEARRVRLEVVPEFVLHDAPVRSTRIRERLLLGDVGRARELLGRPYRLSGPVETGTGTGTGLGFPTLNLAVHERRRLVPADGVYAALVEWPGSPPRPAAVNIGHRPTFCGQSRSIEAHVIDARVEPPPVRLDILFLRRLRPERRFPDPAALSVQIAEDVAAARRELDRERFLR</sequence>